<sequence length="331" mass="34390">MRAIVHHSYGSAEVLHPAEIERPAVGADDVLLRVEAASLNIGDWHLMAGLPYLVRPAVGLRAPKTRVRGMDVAGRVEAVGANVTRFRPGDEVFGVCEGSLAEYAIARPDKLEPKPGALSFGQAAAVPTSAVTALQALAQMRAAGPGERVLVIGASGAVGGYAVQLAKTFGAQVTGVASTAKLDYVLSLGADVAVDYTRGDITRSGERYDLVLETGGNRSVSSLRKLLAPRGTLVLVGGEGGGRVTGGFERALRALLLSPFVTQKLTGLVSIVRQDDLHTLAELLESGAITPVIDQVYPLAEAATAMRRLTDGSIRGKVVVTPSSTGRANPA</sequence>
<dbReference type="SMART" id="SM00829">
    <property type="entry name" value="PKS_ER"/>
    <property type="match status" value="1"/>
</dbReference>
<dbReference type="RefSeq" id="WP_134452096.1">
    <property type="nucleotide sequence ID" value="NZ_SOFL01000002.1"/>
</dbReference>
<reference evidence="2 3" key="1">
    <citation type="submission" date="2019-03" db="EMBL/GenBank/DDBJ databases">
        <title>Genomics of glacier-inhabiting Cryobacterium strains.</title>
        <authorList>
            <person name="Liu Q."/>
            <person name="Xin Y.-H."/>
        </authorList>
    </citation>
    <scope>NUCLEOTIDE SEQUENCE [LARGE SCALE GENOMIC DNA]</scope>
    <source>
        <strain evidence="2 3">RHLS22-1</strain>
    </source>
</reference>
<dbReference type="InterPro" id="IPR013154">
    <property type="entry name" value="ADH-like_N"/>
</dbReference>
<evidence type="ECO:0000259" key="1">
    <source>
        <dbReference type="SMART" id="SM00829"/>
    </source>
</evidence>
<organism evidence="2 3">
    <name type="scientific">Cryobacterium adonitolivorans</name>
    <dbReference type="NCBI Taxonomy" id="1259189"/>
    <lineage>
        <taxon>Bacteria</taxon>
        <taxon>Bacillati</taxon>
        <taxon>Actinomycetota</taxon>
        <taxon>Actinomycetes</taxon>
        <taxon>Micrococcales</taxon>
        <taxon>Microbacteriaceae</taxon>
        <taxon>Cryobacterium</taxon>
    </lineage>
</organism>
<dbReference type="PANTHER" id="PTHR44013:SF1">
    <property type="entry name" value="ZINC-TYPE ALCOHOL DEHYDROGENASE-LIKE PROTEIN C16A3.02C"/>
    <property type="match status" value="1"/>
</dbReference>
<dbReference type="Gene3D" id="3.40.50.720">
    <property type="entry name" value="NAD(P)-binding Rossmann-like Domain"/>
    <property type="match status" value="1"/>
</dbReference>
<dbReference type="Pfam" id="PF13602">
    <property type="entry name" value="ADH_zinc_N_2"/>
    <property type="match status" value="1"/>
</dbReference>
<dbReference type="Proteomes" id="UP000297907">
    <property type="component" value="Unassembled WGS sequence"/>
</dbReference>
<dbReference type="SUPFAM" id="SSF51735">
    <property type="entry name" value="NAD(P)-binding Rossmann-fold domains"/>
    <property type="match status" value="1"/>
</dbReference>
<protein>
    <submittedName>
        <fullName evidence="2">NAD(P)-dependent alcohol dehydrogenase</fullName>
    </submittedName>
</protein>
<dbReference type="EMBL" id="SOFL01000002">
    <property type="protein sequence ID" value="TFC07012.1"/>
    <property type="molecule type" value="Genomic_DNA"/>
</dbReference>
<comment type="caution">
    <text evidence="2">The sequence shown here is derived from an EMBL/GenBank/DDBJ whole genome shotgun (WGS) entry which is preliminary data.</text>
</comment>
<dbReference type="SUPFAM" id="SSF50129">
    <property type="entry name" value="GroES-like"/>
    <property type="match status" value="1"/>
</dbReference>
<dbReference type="GO" id="GO:0016491">
    <property type="term" value="F:oxidoreductase activity"/>
    <property type="evidence" value="ECO:0007669"/>
    <property type="project" value="InterPro"/>
</dbReference>
<dbReference type="Gene3D" id="3.90.180.10">
    <property type="entry name" value="Medium-chain alcohol dehydrogenases, catalytic domain"/>
    <property type="match status" value="1"/>
</dbReference>
<dbReference type="InterPro" id="IPR036291">
    <property type="entry name" value="NAD(P)-bd_dom_sf"/>
</dbReference>
<dbReference type="CDD" id="cd08267">
    <property type="entry name" value="MDR1"/>
    <property type="match status" value="1"/>
</dbReference>
<dbReference type="Pfam" id="PF08240">
    <property type="entry name" value="ADH_N"/>
    <property type="match status" value="1"/>
</dbReference>
<evidence type="ECO:0000313" key="2">
    <source>
        <dbReference type="EMBL" id="TFC07012.1"/>
    </source>
</evidence>
<keyword evidence="3" id="KW-1185">Reference proteome</keyword>
<dbReference type="InterPro" id="IPR020843">
    <property type="entry name" value="ER"/>
</dbReference>
<dbReference type="PANTHER" id="PTHR44013">
    <property type="entry name" value="ZINC-TYPE ALCOHOL DEHYDROGENASE-LIKE PROTEIN C16A3.02C"/>
    <property type="match status" value="1"/>
</dbReference>
<dbReference type="AlphaFoldDB" id="A0A4R8WGF6"/>
<evidence type="ECO:0000313" key="3">
    <source>
        <dbReference type="Proteomes" id="UP000297907"/>
    </source>
</evidence>
<dbReference type="OrthoDB" id="9790818at2"/>
<accession>A0A4R8WGF6</accession>
<dbReference type="InterPro" id="IPR011032">
    <property type="entry name" value="GroES-like_sf"/>
</dbReference>
<name>A0A4R8WGF6_9MICO</name>
<proteinExistence type="predicted"/>
<feature type="domain" description="Enoyl reductase (ER)" evidence="1">
    <location>
        <begin position="10"/>
        <end position="320"/>
    </location>
</feature>
<gene>
    <name evidence="2" type="ORF">E3O42_01135</name>
</gene>
<dbReference type="InterPro" id="IPR052733">
    <property type="entry name" value="Chloroplast_QOR"/>
</dbReference>